<dbReference type="PANTHER" id="PTHR43757">
    <property type="entry name" value="AMINOMETHYLTRANSFERASE"/>
    <property type="match status" value="1"/>
</dbReference>
<dbReference type="NCBIfam" id="TIGR03317">
    <property type="entry name" value="ygfZ_signature"/>
    <property type="match status" value="1"/>
</dbReference>
<keyword evidence="1" id="KW-0809">Transit peptide</keyword>
<dbReference type="RefSeq" id="WP_190466244.1">
    <property type="nucleotide sequence ID" value="NZ_JACJPW010000045.1"/>
</dbReference>
<feature type="domain" description="GCVT N-terminal" evidence="2">
    <location>
        <begin position="28"/>
        <end position="262"/>
    </location>
</feature>
<dbReference type="InterPro" id="IPR028896">
    <property type="entry name" value="GcvT/YgfZ/DmdA"/>
</dbReference>
<dbReference type="PANTHER" id="PTHR43757:SF14">
    <property type="entry name" value="GLYCINE CLEAVAGE T-PROTEIN FAMILY"/>
    <property type="match status" value="1"/>
</dbReference>
<evidence type="ECO:0000313" key="4">
    <source>
        <dbReference type="Proteomes" id="UP000641646"/>
    </source>
</evidence>
<dbReference type="InterPro" id="IPR017703">
    <property type="entry name" value="YgfZ/GCV_T_CS"/>
</dbReference>
<comment type="caution">
    <text evidence="3">The sequence shown here is derived from an EMBL/GenBank/DDBJ whole genome shotgun (WGS) entry which is preliminary data.</text>
</comment>
<dbReference type="Pfam" id="PF01571">
    <property type="entry name" value="GCV_T"/>
    <property type="match status" value="1"/>
</dbReference>
<gene>
    <name evidence="3" type="ORF">H6G03_18020</name>
</gene>
<dbReference type="InterPro" id="IPR006222">
    <property type="entry name" value="GCVT_N"/>
</dbReference>
<dbReference type="EMBL" id="JACJPW010000045">
    <property type="protein sequence ID" value="MBD2182938.1"/>
    <property type="molecule type" value="Genomic_DNA"/>
</dbReference>
<dbReference type="PIRSF" id="PIRSF006487">
    <property type="entry name" value="GcvT"/>
    <property type="match status" value="1"/>
</dbReference>
<accession>A0A926VFW6</accession>
<protein>
    <submittedName>
        <fullName evidence="3">Folate-binding protein YgfZ</fullName>
    </submittedName>
</protein>
<evidence type="ECO:0000256" key="1">
    <source>
        <dbReference type="ARBA" id="ARBA00022946"/>
    </source>
</evidence>
<dbReference type="Proteomes" id="UP000641646">
    <property type="component" value="Unassembled WGS sequence"/>
</dbReference>
<dbReference type="InterPro" id="IPR027266">
    <property type="entry name" value="TrmE/GcvT-like"/>
</dbReference>
<organism evidence="3 4">
    <name type="scientific">Aerosakkonema funiforme FACHB-1375</name>
    <dbReference type="NCBI Taxonomy" id="2949571"/>
    <lineage>
        <taxon>Bacteria</taxon>
        <taxon>Bacillati</taxon>
        <taxon>Cyanobacteriota</taxon>
        <taxon>Cyanophyceae</taxon>
        <taxon>Oscillatoriophycideae</taxon>
        <taxon>Aerosakkonematales</taxon>
        <taxon>Aerosakkonemataceae</taxon>
        <taxon>Aerosakkonema</taxon>
    </lineage>
</organism>
<evidence type="ECO:0000313" key="3">
    <source>
        <dbReference type="EMBL" id="MBD2182938.1"/>
    </source>
</evidence>
<evidence type="ECO:0000259" key="2">
    <source>
        <dbReference type="Pfam" id="PF01571"/>
    </source>
</evidence>
<dbReference type="SUPFAM" id="SSF103025">
    <property type="entry name" value="Folate-binding domain"/>
    <property type="match status" value="1"/>
</dbReference>
<sequence length="354" mass="38225">MIEALRDVEVSIGAKFEDSVAVSFGNDAAAILAVQEGVALCDRSHWGRILVGDADRLRFLHNQSTNDFQKLKPGEGCDTVFVTSTARTIDLATGYVLEDAVLLLVSPNRRDKLMKWLDQYIFFADKVKLTDITDDTATFSLIGPQSDAILEKLGAESIIGQAYASHQLLPILPNPSSEAGDKVEVRVAVGSGLAIPGYTLIVPAGDAAKVWSNLVQAGAVPMGSSIWEQLRIEQGRPVPDRELTEDYNPLEAGLWQTISFSKGCYIGQETIARLNTYKGVKQQLWGIRLQAPAEPGSIITVGDEKVGKLTSYTESDRGCFGLGYVRTKAGGKGLKVQVGGTEGEVVDVPFITHE</sequence>
<keyword evidence="4" id="KW-1185">Reference proteome</keyword>
<proteinExistence type="predicted"/>
<dbReference type="AlphaFoldDB" id="A0A926VFW6"/>
<reference evidence="3" key="1">
    <citation type="journal article" date="2015" name="ISME J.">
        <title>Draft Genome Sequence of Streptomyces incarnatus NRRL8089, which Produces the Nucleoside Antibiotic Sinefungin.</title>
        <authorList>
            <person name="Oshima K."/>
            <person name="Hattori M."/>
            <person name="Shimizu H."/>
            <person name="Fukuda K."/>
            <person name="Nemoto M."/>
            <person name="Inagaki K."/>
            <person name="Tamura T."/>
        </authorList>
    </citation>
    <scope>NUCLEOTIDE SEQUENCE</scope>
    <source>
        <strain evidence="3">FACHB-1375</strain>
    </source>
</reference>
<dbReference type="Gene3D" id="3.30.1360.120">
    <property type="entry name" value="Probable tRNA modification gtpase trme, domain 1"/>
    <property type="match status" value="1"/>
</dbReference>
<reference evidence="3" key="2">
    <citation type="submission" date="2020-08" db="EMBL/GenBank/DDBJ databases">
        <authorList>
            <person name="Chen M."/>
            <person name="Teng W."/>
            <person name="Zhao L."/>
            <person name="Hu C."/>
            <person name="Zhou Y."/>
            <person name="Han B."/>
            <person name="Song L."/>
            <person name="Shu W."/>
        </authorList>
    </citation>
    <scope>NUCLEOTIDE SEQUENCE</scope>
    <source>
        <strain evidence="3">FACHB-1375</strain>
    </source>
</reference>
<name>A0A926VFW6_9CYAN</name>